<proteinExistence type="predicted"/>
<dbReference type="AlphaFoldDB" id="A0A7W7QY17"/>
<gene>
    <name evidence="2" type="ORF">FHR34_000881</name>
</gene>
<feature type="compositionally biased region" description="Polar residues" evidence="1">
    <location>
        <begin position="122"/>
        <end position="131"/>
    </location>
</feature>
<evidence type="ECO:0000256" key="1">
    <source>
        <dbReference type="SAM" id="MobiDB-lite"/>
    </source>
</evidence>
<evidence type="ECO:0000313" key="3">
    <source>
        <dbReference type="Proteomes" id="UP000540506"/>
    </source>
</evidence>
<name>A0A7W7QY17_KITKI</name>
<reference evidence="2 3" key="1">
    <citation type="submission" date="2020-08" db="EMBL/GenBank/DDBJ databases">
        <title>Sequencing the genomes of 1000 actinobacteria strains.</title>
        <authorList>
            <person name="Klenk H.-P."/>
        </authorList>
    </citation>
    <scope>NUCLEOTIDE SEQUENCE [LARGE SCALE GENOMIC DNA]</scope>
    <source>
        <strain evidence="2 3">DSM 41654</strain>
    </source>
</reference>
<feature type="region of interest" description="Disordered" evidence="1">
    <location>
        <begin position="100"/>
        <end position="141"/>
    </location>
</feature>
<dbReference type="RefSeq" id="WP_184934149.1">
    <property type="nucleotide sequence ID" value="NZ_JACHJV010000001.1"/>
</dbReference>
<comment type="caution">
    <text evidence="2">The sequence shown here is derived from an EMBL/GenBank/DDBJ whole genome shotgun (WGS) entry which is preliminary data.</text>
</comment>
<feature type="region of interest" description="Disordered" evidence="1">
    <location>
        <begin position="36"/>
        <end position="58"/>
    </location>
</feature>
<organism evidence="2 3">
    <name type="scientific">Kitasatospora kifunensis</name>
    <name type="common">Streptomyces kifunensis</name>
    <dbReference type="NCBI Taxonomy" id="58351"/>
    <lineage>
        <taxon>Bacteria</taxon>
        <taxon>Bacillati</taxon>
        <taxon>Actinomycetota</taxon>
        <taxon>Actinomycetes</taxon>
        <taxon>Kitasatosporales</taxon>
        <taxon>Streptomycetaceae</taxon>
        <taxon>Kitasatospora</taxon>
    </lineage>
</organism>
<dbReference type="Proteomes" id="UP000540506">
    <property type="component" value="Unassembled WGS sequence"/>
</dbReference>
<feature type="compositionally biased region" description="Basic and acidic residues" evidence="1">
    <location>
        <begin position="108"/>
        <end position="119"/>
    </location>
</feature>
<protein>
    <submittedName>
        <fullName evidence="2">Uncharacterized protein</fullName>
    </submittedName>
</protein>
<sequence>MNEFELQPVIDTHTTGAVDPEMPAIADEFGAAAVMAPSTGHPTDQPAGSAGVDDHVPEDGEARHLSYADALREYPRERGTSQLTVYARGTDAEVLGAATETVGGGADFRSDPNTRKAETAEQADSTGTSAPGSEEVADPVPPRAQDVQVTGRAEGAEIVGLADPGVSSRSERYAPYLPIAAMTVPGRIERIDTVANMIVGPTGSIVIEQNTQVRTADLLETYLVPRDDILRDASYVEVRQWREVAEKADTVLRDSAVMFVVAPRQVGSTTFCLRYLAEKTPKDVSLLVAEASWEHPLASRLPAQPDSAFLLDLRDPVRDRIDTAFLTGLRKHADSLRSMGSYLVLTITPELWSGLAGHDLQGLPSVRLGSHPEPGLVIRQHLMARGRAALLPHLDGSEVTHGIEDWSPVRAVRLVSELIEVADSCARSAGEGGSVADDSLQQIAQAVRRLVSGWQEILDRRFADRGSDSGLATPVDQSGPVVPLSADDRYLSIAQALRGSAPATQIEQDAERLADELAGSEVGNARKDGRPDLRPILAGMGLRTRLRGLGATVDLDGTASFPARGYGDALLLHVWGQYEKLHSRFISWMITCAGQGDDLTADPAVRAIIRVLSYYQDDSKLKELRTSAGQRRSDVVAAVMVAAARDEHLGRRARELLYTWASSTEPHFHALVVSVCRELIKDQAGPALTRLRRVADRTTDSKVIGAVFETFTAIAMNPAQTLWFATLAAEWRRQPGTVTSAANLATLALMQVERDGVPWLLGEDVAEAELVHALRALLAELEKYQQAPEAIGLWVRRCPPGEPRQRAVRIIRDAFAEQAGLKALTRVMLELGRVRDPHGGSPGEELRRALVEDDPEMNTILSWGVRTA</sequence>
<evidence type="ECO:0000313" key="2">
    <source>
        <dbReference type="EMBL" id="MBB4921888.1"/>
    </source>
</evidence>
<keyword evidence="3" id="KW-1185">Reference proteome</keyword>
<dbReference type="EMBL" id="JACHJV010000001">
    <property type="protein sequence ID" value="MBB4921888.1"/>
    <property type="molecule type" value="Genomic_DNA"/>
</dbReference>
<accession>A0A7W7QY17</accession>